<feature type="domain" description="PLOD1-3-like GT" evidence="1">
    <location>
        <begin position="125"/>
        <end position="319"/>
    </location>
</feature>
<keyword evidence="3" id="KW-1185">Reference proteome</keyword>
<dbReference type="RefSeq" id="XP_022840789.1">
    <property type="nucleotide sequence ID" value="XM_022985101.1"/>
</dbReference>
<evidence type="ECO:0000313" key="3">
    <source>
        <dbReference type="Proteomes" id="UP000009170"/>
    </source>
</evidence>
<sequence>MAFVVGMLAVGRAVGRARAVSETETRTATRARLGARARRGGGGALGRATKDAVFLTYSDRVVPGMCVSGETAAMSGIALRMLGSNARDSARFDVERVKNPKTKKVFAWLKALTDDDMRKELGIGDDTIVSLGDASDVMYVQNVEEVLRHFKDIELESGGATKNLVVASSEKNCWPWVIKGRERIPGGFEACKKYPRDVGSTYKYLNSGNLIGRAKGMAALLSDVVARMKDVNEDDQLILANAFLRQVESRTNKTSANPAYTITLDYQQHLFAPAWDTAMESKHFAQYGKNTVYYDRKYAHVVNTETHTLPTILSFNGDKSNLYVVARHFMRHHAKHPRYQEIKDVISDEYQWFKNTCEDIISKVLAGETVENTKPKHRGGGRAP</sequence>
<name>A0A090M7Q2_OSTTA</name>
<accession>A0A090M7Q2</accession>
<gene>
    <name evidence="2" type="ORF">OT_ostta02g03220</name>
</gene>
<evidence type="ECO:0000259" key="1">
    <source>
        <dbReference type="Pfam" id="PF25342"/>
    </source>
</evidence>
<dbReference type="InParanoid" id="A0A090M7Q2"/>
<dbReference type="GeneID" id="34945611"/>
<proteinExistence type="predicted"/>
<reference evidence="2 3" key="2">
    <citation type="journal article" date="2014" name="BMC Genomics">
        <title>An improved genome of the model marine alga Ostreococcus tauri unfolds by assessing Illumina de novo assemblies.</title>
        <authorList>
            <person name="Blanc-Mathieu R."/>
            <person name="Verhelst B."/>
            <person name="Derelle E."/>
            <person name="Rombauts S."/>
            <person name="Bouget F.Y."/>
            <person name="Carre I."/>
            <person name="Chateau A."/>
            <person name="Eyre-Walker A."/>
            <person name="Grimsley N."/>
            <person name="Moreau H."/>
            <person name="Piegu B."/>
            <person name="Rivals E."/>
            <person name="Schackwitz W."/>
            <person name="Van de Peer Y."/>
            <person name="Piganeau G."/>
        </authorList>
    </citation>
    <scope>NUCLEOTIDE SEQUENCE [LARGE SCALE GENOMIC DNA]</scope>
    <source>
        <strain evidence="3">OTTH 0595 / CCAP 157/2 / RCC745</strain>
    </source>
</reference>
<reference evidence="3" key="1">
    <citation type="journal article" date="2006" name="Proc. Natl. Acad. Sci. U.S.A.">
        <title>Genome analysis of the smallest free-living eukaryote Ostreococcus tauri unveils many unique features.</title>
        <authorList>
            <person name="Derelle E."/>
            <person name="Ferraz C."/>
            <person name="Rombauts S."/>
            <person name="Rouze P."/>
            <person name="Worden A.Z."/>
            <person name="Robbens S."/>
            <person name="Partensky F."/>
            <person name="Degroeve S."/>
            <person name="Echeynie S."/>
            <person name="Cooke R."/>
            <person name="Saeys Y."/>
            <person name="Wuyts J."/>
            <person name="Jabbari K."/>
            <person name="Bowler C."/>
            <person name="Panaud O."/>
            <person name="Piegu B."/>
            <person name="Ball S.G."/>
            <person name="Ral J.-P."/>
            <person name="Bouget F.-Y."/>
            <person name="Piganeau G."/>
            <person name="De Baets B."/>
            <person name="Picard A."/>
            <person name="Delseny M."/>
            <person name="Demaille J."/>
            <person name="Van de Peer Y."/>
            <person name="Moreau H."/>
        </authorList>
    </citation>
    <scope>NUCLEOTIDE SEQUENCE [LARGE SCALE GENOMIC DNA]</scope>
    <source>
        <strain evidence="3">OTTH 0595 / CCAP 157/2 / RCC745</strain>
    </source>
</reference>
<dbReference type="InterPro" id="IPR057589">
    <property type="entry name" value="GT_PLOD"/>
</dbReference>
<organism evidence="2 3">
    <name type="scientific">Ostreococcus tauri</name>
    <name type="common">Marine green alga</name>
    <dbReference type="NCBI Taxonomy" id="70448"/>
    <lineage>
        <taxon>Eukaryota</taxon>
        <taxon>Viridiplantae</taxon>
        <taxon>Chlorophyta</taxon>
        <taxon>Mamiellophyceae</taxon>
        <taxon>Mamiellales</taxon>
        <taxon>Bathycoccaceae</taxon>
        <taxon>Ostreococcus</taxon>
    </lineage>
</organism>
<dbReference type="KEGG" id="ota:OT_ostta02g03220"/>
<dbReference type="EMBL" id="CAID01000002">
    <property type="protein sequence ID" value="CEG01097.1"/>
    <property type="molecule type" value="Genomic_DNA"/>
</dbReference>
<dbReference type="AlphaFoldDB" id="A0A090M7Q2"/>
<evidence type="ECO:0000313" key="2">
    <source>
        <dbReference type="EMBL" id="CEG01097.1"/>
    </source>
</evidence>
<dbReference type="Pfam" id="PF25342">
    <property type="entry name" value="GT_PLOD"/>
    <property type="match status" value="1"/>
</dbReference>
<protein>
    <submittedName>
        <fullName evidence="2">Unnamed product</fullName>
    </submittedName>
</protein>
<dbReference type="CDD" id="cd22997">
    <property type="entry name" value="GT_LH"/>
    <property type="match status" value="1"/>
</dbReference>
<dbReference type="OrthoDB" id="69177at2759"/>
<comment type="caution">
    <text evidence="2">The sequence shown here is derived from an EMBL/GenBank/DDBJ whole genome shotgun (WGS) entry which is preliminary data.</text>
</comment>
<dbReference type="Proteomes" id="UP000009170">
    <property type="component" value="Unassembled WGS sequence"/>
</dbReference>